<dbReference type="Gene3D" id="3.40.190.10">
    <property type="entry name" value="Periplasmic binding protein-like II"/>
    <property type="match status" value="2"/>
</dbReference>
<proteinExistence type="inferred from homology"/>
<dbReference type="Pfam" id="PF00497">
    <property type="entry name" value="SBP_bac_3"/>
    <property type="match status" value="1"/>
</dbReference>
<name>A0ABV0E7M3_9BURK</name>
<dbReference type="Proteomes" id="UP001462961">
    <property type="component" value="Unassembled WGS sequence"/>
</dbReference>
<dbReference type="RefSeq" id="WP_012406588.1">
    <property type="nucleotide sequence ID" value="NZ_JAKUCO010000028.1"/>
</dbReference>
<dbReference type="PANTHER" id="PTHR35936">
    <property type="entry name" value="MEMBRANE-BOUND LYTIC MUREIN TRANSGLYCOSYLASE F"/>
    <property type="match status" value="1"/>
</dbReference>
<dbReference type="PROSITE" id="PS01039">
    <property type="entry name" value="SBP_BACTERIAL_3"/>
    <property type="match status" value="1"/>
</dbReference>
<feature type="domain" description="Solute-binding protein family 3/N-terminal" evidence="6">
    <location>
        <begin position="22"/>
        <end position="251"/>
    </location>
</feature>
<evidence type="ECO:0000259" key="6">
    <source>
        <dbReference type="SMART" id="SM00062"/>
    </source>
</evidence>
<evidence type="ECO:0000256" key="1">
    <source>
        <dbReference type="ARBA" id="ARBA00004196"/>
    </source>
</evidence>
<reference evidence="7 8" key="1">
    <citation type="submission" date="2024-01" db="EMBL/GenBank/DDBJ databases">
        <title>The diversity of rhizobia nodulating Mimosa spp. in eleven states of Brazil covering several biomes is determined by host plant, location, and edaphic factors.</title>
        <authorList>
            <person name="Rouws L."/>
            <person name="Barauna A."/>
            <person name="Beukes C."/>
            <person name="De Faria S.M."/>
            <person name="Gross E."/>
            <person name="Dos Reis Junior F.B."/>
            <person name="Simon M."/>
            <person name="Maluk M."/>
            <person name="Odee D.W."/>
            <person name="Kenicer G."/>
            <person name="Young J.P.W."/>
            <person name="Reis V.M."/>
            <person name="Zilli J."/>
            <person name="James E.K."/>
        </authorList>
    </citation>
    <scope>NUCLEOTIDE SEQUENCE [LARGE SCALE GENOMIC DNA]</scope>
    <source>
        <strain evidence="7 8">JHI1651</strain>
    </source>
</reference>
<dbReference type="EMBL" id="JAYLVJ010000063">
    <property type="protein sequence ID" value="MEO1758853.1"/>
    <property type="molecule type" value="Genomic_DNA"/>
</dbReference>
<keyword evidence="8" id="KW-1185">Reference proteome</keyword>
<organism evidence="7 8">
    <name type="scientific">Paraburkholderia caribensis</name>
    <dbReference type="NCBI Taxonomy" id="75105"/>
    <lineage>
        <taxon>Bacteria</taxon>
        <taxon>Pseudomonadati</taxon>
        <taxon>Pseudomonadota</taxon>
        <taxon>Betaproteobacteria</taxon>
        <taxon>Burkholderiales</taxon>
        <taxon>Burkholderiaceae</taxon>
        <taxon>Paraburkholderia</taxon>
    </lineage>
</organism>
<dbReference type="CDD" id="cd13703">
    <property type="entry name" value="PBP2_HisJ_LAO"/>
    <property type="match status" value="1"/>
</dbReference>
<dbReference type="InterPro" id="IPR001638">
    <property type="entry name" value="Solute-binding_3/MltF_N"/>
</dbReference>
<evidence type="ECO:0000256" key="4">
    <source>
        <dbReference type="RuleBase" id="RU003744"/>
    </source>
</evidence>
<evidence type="ECO:0000313" key="8">
    <source>
        <dbReference type="Proteomes" id="UP001462961"/>
    </source>
</evidence>
<dbReference type="SMART" id="SM00062">
    <property type="entry name" value="PBPb"/>
    <property type="match status" value="1"/>
</dbReference>
<protein>
    <submittedName>
        <fullName evidence="7">ABC transporter substrate-binding protein</fullName>
    </submittedName>
</protein>
<sequence>MRQLMTAAAFCVMASSAFATDTLRFGIEADYPPFEYKLPSGELTGFDIDIGNAVCARMQVKCKWVENSFDGLIPALMAKKFDAINSGMWDTPQREQVIDFTSVIYATPMRLVARTDSHILPNAESLKGKRVGVQQGGAQQIYAEQKWAPAGAVIITYPSQSALFSDLAGGRIDAALGAQQNAEDGFLKTPEGKGFAFVGPGLLDEKISGRGVAFGVRKQDKELRTRLNEAIASLKQDGTLNKIAKKYFKFEVITP</sequence>
<evidence type="ECO:0000256" key="3">
    <source>
        <dbReference type="ARBA" id="ARBA00022729"/>
    </source>
</evidence>
<dbReference type="InterPro" id="IPR018313">
    <property type="entry name" value="SBP_3_CS"/>
</dbReference>
<keyword evidence="3 5" id="KW-0732">Signal</keyword>
<dbReference type="PANTHER" id="PTHR35936:SF13">
    <property type="entry name" value="HISTIDINE-BINDING PERIPLASMIC PROTEIN"/>
    <property type="match status" value="1"/>
</dbReference>
<dbReference type="SUPFAM" id="SSF53850">
    <property type="entry name" value="Periplasmic binding protein-like II"/>
    <property type="match status" value="1"/>
</dbReference>
<comment type="caution">
    <text evidence="7">The sequence shown here is derived from an EMBL/GenBank/DDBJ whole genome shotgun (WGS) entry which is preliminary data.</text>
</comment>
<comment type="subcellular location">
    <subcellularLocation>
        <location evidence="1">Cell envelope</location>
    </subcellularLocation>
</comment>
<evidence type="ECO:0000256" key="2">
    <source>
        <dbReference type="ARBA" id="ARBA00010333"/>
    </source>
</evidence>
<gene>
    <name evidence="7" type="ORF">VOI32_33650</name>
</gene>
<evidence type="ECO:0000256" key="5">
    <source>
        <dbReference type="SAM" id="SignalP"/>
    </source>
</evidence>
<evidence type="ECO:0000313" key="7">
    <source>
        <dbReference type="EMBL" id="MEO1758853.1"/>
    </source>
</evidence>
<accession>A0ABV0E7M3</accession>
<comment type="similarity">
    <text evidence="2 4">Belongs to the bacterial solute-binding protein 3 family.</text>
</comment>
<feature type="signal peptide" evidence="5">
    <location>
        <begin position="1"/>
        <end position="19"/>
    </location>
</feature>
<feature type="chain" id="PRO_5046435312" evidence="5">
    <location>
        <begin position="20"/>
        <end position="255"/>
    </location>
</feature>